<evidence type="ECO:0000313" key="1">
    <source>
        <dbReference type="EMBL" id="SMO59861.1"/>
    </source>
</evidence>
<organism evidence="1 2">
    <name type="scientific">Chryseobacterium rhizoplanae</name>
    <dbReference type="NCBI Taxonomy" id="1609531"/>
    <lineage>
        <taxon>Bacteria</taxon>
        <taxon>Pseudomonadati</taxon>
        <taxon>Bacteroidota</taxon>
        <taxon>Flavobacteriia</taxon>
        <taxon>Flavobacteriales</taxon>
        <taxon>Weeksellaceae</taxon>
        <taxon>Chryseobacterium group</taxon>
        <taxon>Chryseobacterium</taxon>
    </lineage>
</organism>
<proteinExistence type="predicted"/>
<evidence type="ECO:0000313" key="2">
    <source>
        <dbReference type="Proteomes" id="UP000316916"/>
    </source>
</evidence>
<dbReference type="EMBL" id="FXTC01000003">
    <property type="protein sequence ID" value="SMO59861.1"/>
    <property type="molecule type" value="Genomic_DNA"/>
</dbReference>
<dbReference type="RefSeq" id="WP_142717653.1">
    <property type="nucleotide sequence ID" value="NZ_FXTC01000003.1"/>
</dbReference>
<protein>
    <submittedName>
        <fullName evidence="1">Uncharacterized protein</fullName>
    </submittedName>
</protein>
<gene>
    <name evidence="1" type="ORF">SAMN06265171_103102</name>
</gene>
<accession>A0A521CM74</accession>
<name>A0A521CM74_9FLAO</name>
<sequence length="414" mass="48938">MKNLLIYKLRFIFIYLFCTISICPVVQASVNKTSLISVEPVFRQQNLKTTEIVTLINHYNDIFASETKMANWPNAAYDCAAFLYIPIQYGYDTKNQEIIKRLQVLFTYERLLTIKNRADIDDLSKRTFYFTVSEYLRRSGIRGDAEKTKMFNFIKKEILNYWNNAYANIWEAESRKFYGVKQRVEFLLTGEYNGDMSYYSAFTDLELYIMGTGVSLSLIEKDASLTATRDLINIRNSFYQVMQKKVVFQDNVWYLQPNVWKDHPNFQDVVLKKNQNVNWDASHFSRMPAYLHILKLAFQSDTTKFQYLDKLNTLLSRQLLNNIAMYNPKDGIYTFNNFVDGNNSNFRSNLKKGDKGLSPSEDYTHIFYGWWKMLNTNEVNMMYDKISLKYSYYSNQNPYINDNKGYFQEIVNLK</sequence>
<dbReference type="Proteomes" id="UP000316916">
    <property type="component" value="Unassembled WGS sequence"/>
</dbReference>
<dbReference type="AlphaFoldDB" id="A0A521CM74"/>
<keyword evidence="2" id="KW-1185">Reference proteome</keyword>
<reference evidence="1 2" key="1">
    <citation type="submission" date="2017-05" db="EMBL/GenBank/DDBJ databases">
        <authorList>
            <person name="Varghese N."/>
            <person name="Submissions S."/>
        </authorList>
    </citation>
    <scope>NUCLEOTIDE SEQUENCE [LARGE SCALE GENOMIC DNA]</scope>
    <source>
        <strain evidence="1 2">DSM 29371</strain>
    </source>
</reference>